<feature type="region of interest" description="Disordered" evidence="1">
    <location>
        <begin position="216"/>
        <end position="237"/>
    </location>
</feature>
<evidence type="ECO:0000256" key="1">
    <source>
        <dbReference type="SAM" id="MobiDB-lite"/>
    </source>
</evidence>
<evidence type="ECO:0000313" key="3">
    <source>
        <dbReference type="Proteomes" id="UP000006230"/>
    </source>
</evidence>
<dbReference type="OrthoDB" id="8338333at2"/>
<organism evidence="2 3">
    <name type="scientific">Salipiger bermudensis (strain DSM 26914 / JCM 13377 / KCTC 12554 / HTCC2601)</name>
    <name type="common">Pelagibaca bermudensis</name>
    <dbReference type="NCBI Taxonomy" id="314265"/>
    <lineage>
        <taxon>Bacteria</taxon>
        <taxon>Pseudomonadati</taxon>
        <taxon>Pseudomonadota</taxon>
        <taxon>Alphaproteobacteria</taxon>
        <taxon>Rhodobacterales</taxon>
        <taxon>Roseobacteraceae</taxon>
        <taxon>Salipiger</taxon>
    </lineage>
</organism>
<accession>Q0FT80</accession>
<dbReference type="AlphaFoldDB" id="Q0FT80"/>
<reference evidence="2 3" key="1">
    <citation type="journal article" date="2010" name="J. Bacteriol.">
        <title>Genome sequences of Pelagibaca bermudensis HTCC2601T and Maritimibacter alkaliphilus HTCC2654T, the type strains of two marine Roseobacter genera.</title>
        <authorList>
            <person name="Thrash J.C."/>
            <person name="Cho J.C."/>
            <person name="Ferriera S."/>
            <person name="Johnson J."/>
            <person name="Vergin K.L."/>
            <person name="Giovannoni S.J."/>
        </authorList>
    </citation>
    <scope>NUCLEOTIDE SEQUENCE [LARGE SCALE GENOMIC DNA]</scope>
    <source>
        <strain evidence="3">DSM 26914 / JCM 13377 / KCTC 12554 / HTCC2601</strain>
    </source>
</reference>
<keyword evidence="3" id="KW-1185">Reference proteome</keyword>
<dbReference type="EMBL" id="AATQ01000007">
    <property type="protein sequence ID" value="EAU47289.1"/>
    <property type="molecule type" value="Genomic_DNA"/>
</dbReference>
<dbReference type="RefSeq" id="WP_007799051.1">
    <property type="nucleotide sequence ID" value="NZ_DS022276.1"/>
</dbReference>
<protein>
    <submittedName>
        <fullName evidence="2">Uncharacterized protein</fullName>
    </submittedName>
</protein>
<evidence type="ECO:0000313" key="2">
    <source>
        <dbReference type="EMBL" id="EAU47289.1"/>
    </source>
</evidence>
<proteinExistence type="predicted"/>
<dbReference type="Proteomes" id="UP000006230">
    <property type="component" value="Unassembled WGS sequence"/>
</dbReference>
<sequence length="424" mass="48908">MPHSFKIPIEINQKRVDDEAGFRDLSLRYTLKDAPAGQPVTRGRLIAEPVIDLNDYSFEAGIDWIAVQVSLVSWTSWRELRTIIKPAVQCAGKGGVFVFGPKWEENYSGTDFIIRMNDPTQERIHKMLLALWSKLQAPRTFMPKHRVVGLEVFVDVYPKKRDDDTPRDLWARRAVMSDVLRKHVILDGEWLKHEDFGEKDDWPRFVETLQKPGMTKAEKKTQKLIRPKPGTPPDLSKKMDEIRWWARDVKQHSAVPLSATMYIGGKSRTLMIRLQDKVQDQRKGETAIDLEPSQRRSRIEIQMKNSEELNILGGLKIERVEDLRTFEFKKLRKAFFGFQLPTMERAATGAPKEEEVEVMKRSGSLGLDLYQRGHWDHAKITGASARREGGPRRLGRRGYSCMWSSLNKKVVLALNEVTLQEKPH</sequence>
<dbReference type="HOGENOM" id="CLU_646969_0_0_5"/>
<dbReference type="eggNOG" id="ENOG5033H60">
    <property type="taxonomic scope" value="Bacteria"/>
</dbReference>
<name>Q0FT80_SALBH</name>
<gene>
    <name evidence="2" type="ORF">R2601_20796</name>
</gene>
<comment type="caution">
    <text evidence="2">The sequence shown here is derived from an EMBL/GenBank/DDBJ whole genome shotgun (WGS) entry which is preliminary data.</text>
</comment>